<dbReference type="InterPro" id="IPR013096">
    <property type="entry name" value="Cupin_2"/>
</dbReference>
<dbReference type="InterPro" id="IPR011051">
    <property type="entry name" value="RmlC_Cupin_sf"/>
</dbReference>
<evidence type="ECO:0000259" key="1">
    <source>
        <dbReference type="Pfam" id="PF07883"/>
    </source>
</evidence>
<reference evidence="2 3" key="1">
    <citation type="submission" date="2019-12" db="EMBL/GenBank/DDBJ databases">
        <title>Genomic-based taxomic classification of the family Erythrobacteraceae.</title>
        <authorList>
            <person name="Xu L."/>
        </authorList>
    </citation>
    <scope>NUCLEOTIDE SEQUENCE [LARGE SCALE GENOMIC DNA]</scope>
    <source>
        <strain evidence="2 3">RC4-10-4</strain>
    </source>
</reference>
<organism evidence="2 3">
    <name type="scientific">Aurantiacibacter arachoides</name>
    <dbReference type="NCBI Taxonomy" id="1850444"/>
    <lineage>
        <taxon>Bacteria</taxon>
        <taxon>Pseudomonadati</taxon>
        <taxon>Pseudomonadota</taxon>
        <taxon>Alphaproteobacteria</taxon>
        <taxon>Sphingomonadales</taxon>
        <taxon>Erythrobacteraceae</taxon>
        <taxon>Aurantiacibacter</taxon>
    </lineage>
</organism>
<evidence type="ECO:0000313" key="2">
    <source>
        <dbReference type="EMBL" id="MXO92621.1"/>
    </source>
</evidence>
<accession>A0A844ZWE7</accession>
<protein>
    <submittedName>
        <fullName evidence="2">Cupin domain-containing protein</fullName>
    </submittedName>
</protein>
<dbReference type="PANTHER" id="PTHR36156:SF2">
    <property type="entry name" value="CUPIN TYPE-2 DOMAIN-CONTAINING PROTEIN"/>
    <property type="match status" value="1"/>
</dbReference>
<dbReference type="EMBL" id="WTYH01000001">
    <property type="protein sequence ID" value="MXO92621.1"/>
    <property type="molecule type" value="Genomic_DNA"/>
</dbReference>
<feature type="domain" description="Cupin type-2" evidence="1">
    <location>
        <begin position="108"/>
        <end position="172"/>
    </location>
</feature>
<dbReference type="Proteomes" id="UP000460626">
    <property type="component" value="Unassembled WGS sequence"/>
</dbReference>
<dbReference type="RefSeq" id="WP_131451985.1">
    <property type="nucleotide sequence ID" value="NZ_BMJK01000001.1"/>
</dbReference>
<dbReference type="PANTHER" id="PTHR36156">
    <property type="entry name" value="SLR2101 PROTEIN"/>
    <property type="match status" value="1"/>
</dbReference>
<sequence length="195" mass="22010">MSREPRVIVTGHDEDGTAIIVSDKAPRTYPTPKFLTTFYEVWNEKSLPVTVSRHMADTEDSLNHPPPRGGVRIRMHDFDPAGDRAEALTYEEIVEHFREAGSEDAVPPKDKWKHAFMHRTESIDFGIMIEGELVLVMEEGERVLTPGDVVVQVGTNHSWTNRSDKNARICFVLLDGDYDDELRGLLGTEKRPPVG</sequence>
<dbReference type="SUPFAM" id="SSF51182">
    <property type="entry name" value="RmlC-like cupins"/>
    <property type="match status" value="1"/>
</dbReference>
<dbReference type="Pfam" id="PF07883">
    <property type="entry name" value="Cupin_2"/>
    <property type="match status" value="1"/>
</dbReference>
<dbReference type="AlphaFoldDB" id="A0A844ZWE7"/>
<name>A0A844ZWE7_9SPHN</name>
<evidence type="ECO:0000313" key="3">
    <source>
        <dbReference type="Proteomes" id="UP000460626"/>
    </source>
</evidence>
<dbReference type="InterPro" id="IPR047142">
    <property type="entry name" value="OryJ/VirC-like"/>
</dbReference>
<dbReference type="Gene3D" id="2.60.120.10">
    <property type="entry name" value="Jelly Rolls"/>
    <property type="match status" value="1"/>
</dbReference>
<keyword evidence="3" id="KW-1185">Reference proteome</keyword>
<comment type="caution">
    <text evidence="2">The sequence shown here is derived from an EMBL/GenBank/DDBJ whole genome shotgun (WGS) entry which is preliminary data.</text>
</comment>
<dbReference type="CDD" id="cd02231">
    <property type="entry name" value="cupin_BLL6423-like"/>
    <property type="match status" value="1"/>
</dbReference>
<dbReference type="InterPro" id="IPR014710">
    <property type="entry name" value="RmlC-like_jellyroll"/>
</dbReference>
<gene>
    <name evidence="2" type="ORF">GRI62_03245</name>
</gene>
<dbReference type="OrthoDB" id="5290459at2"/>
<proteinExistence type="predicted"/>